<organism evidence="3 4">
    <name type="scientific">Bacillus swezeyi</name>
    <dbReference type="NCBI Taxonomy" id="1925020"/>
    <lineage>
        <taxon>Bacteria</taxon>
        <taxon>Bacillati</taxon>
        <taxon>Bacillota</taxon>
        <taxon>Bacilli</taxon>
        <taxon>Bacillales</taxon>
        <taxon>Bacillaceae</taxon>
        <taxon>Bacillus</taxon>
    </lineage>
</organism>
<name>A0A1R1RW47_9BACI</name>
<keyword evidence="1" id="KW-0175">Coiled coil</keyword>
<proteinExistence type="predicted"/>
<evidence type="ECO:0000256" key="1">
    <source>
        <dbReference type="SAM" id="Coils"/>
    </source>
</evidence>
<dbReference type="InterPro" id="IPR027417">
    <property type="entry name" value="P-loop_NTPase"/>
</dbReference>
<feature type="coiled-coil region" evidence="1">
    <location>
        <begin position="679"/>
        <end position="706"/>
    </location>
</feature>
<dbReference type="Gene3D" id="3.40.50.300">
    <property type="entry name" value="P-loop containing nucleotide triphosphate hydrolases"/>
    <property type="match status" value="2"/>
</dbReference>
<dbReference type="Proteomes" id="UP000187367">
    <property type="component" value="Unassembled WGS sequence"/>
</dbReference>
<protein>
    <submittedName>
        <fullName evidence="3">Chromosome segregation protein SMC</fullName>
    </submittedName>
</protein>
<dbReference type="AlphaFoldDB" id="A0A1R1RW47"/>
<dbReference type="OrthoDB" id="9764467at2"/>
<reference evidence="3 4" key="1">
    <citation type="submission" date="2017-01" db="EMBL/GenBank/DDBJ databases">
        <title>Bacillus phylogenomics.</title>
        <authorList>
            <person name="Dunlap C."/>
        </authorList>
    </citation>
    <scope>NUCLEOTIDE SEQUENCE [LARGE SCALE GENOMIC DNA]</scope>
    <source>
        <strain evidence="3 4">NRRL B-41282</strain>
    </source>
</reference>
<accession>A0A1R1RW47</accession>
<dbReference type="RefSeq" id="WP_076761678.1">
    <property type="nucleotide sequence ID" value="NZ_JARMMK010000001.1"/>
</dbReference>
<feature type="coiled-coil region" evidence="1">
    <location>
        <begin position="616"/>
        <end position="643"/>
    </location>
</feature>
<feature type="coiled-coil region" evidence="1">
    <location>
        <begin position="524"/>
        <end position="582"/>
    </location>
</feature>
<gene>
    <name evidence="3" type="ORF">BW143_09215</name>
</gene>
<dbReference type="EMBL" id="MTJL01000016">
    <property type="protein sequence ID" value="OMI06106.1"/>
    <property type="molecule type" value="Genomic_DNA"/>
</dbReference>
<dbReference type="InterPro" id="IPR001875">
    <property type="entry name" value="DED_dom"/>
</dbReference>
<evidence type="ECO:0000313" key="4">
    <source>
        <dbReference type="Proteomes" id="UP000187367"/>
    </source>
</evidence>
<feature type="coiled-coil region" evidence="1">
    <location>
        <begin position="755"/>
        <end position="803"/>
    </location>
</feature>
<dbReference type="InterPro" id="IPR038734">
    <property type="entry name" value="YhaN_AAA"/>
</dbReference>
<feature type="domain" description="DED" evidence="2">
    <location>
        <begin position="935"/>
        <end position="984"/>
    </location>
</feature>
<dbReference type="SUPFAM" id="SSF52540">
    <property type="entry name" value="P-loop containing nucleoside triphosphate hydrolases"/>
    <property type="match status" value="1"/>
</dbReference>
<dbReference type="PROSITE" id="PS50168">
    <property type="entry name" value="DED"/>
    <property type="match status" value="1"/>
</dbReference>
<comment type="caution">
    <text evidence="3">The sequence shown here is derived from an EMBL/GenBank/DDBJ whole genome shotgun (WGS) entry which is preliminary data.</text>
</comment>
<keyword evidence="4" id="KW-1185">Reference proteome</keyword>
<dbReference type="PANTHER" id="PTHR41259:SF1">
    <property type="entry name" value="DOUBLE-STRAND BREAK REPAIR RAD50 ATPASE, PUTATIVE-RELATED"/>
    <property type="match status" value="1"/>
</dbReference>
<feature type="coiled-coil region" evidence="1">
    <location>
        <begin position="377"/>
        <end position="418"/>
    </location>
</feature>
<accession>A0A1R1QN51</accession>
<dbReference type="PANTHER" id="PTHR41259">
    <property type="entry name" value="DOUBLE-STRAND BREAK REPAIR RAD50 ATPASE, PUTATIVE-RELATED"/>
    <property type="match status" value="1"/>
</dbReference>
<evidence type="ECO:0000313" key="3">
    <source>
        <dbReference type="EMBL" id="OMI06106.1"/>
    </source>
</evidence>
<dbReference type="Pfam" id="PF13514">
    <property type="entry name" value="AAA_27"/>
    <property type="match status" value="1"/>
</dbReference>
<evidence type="ECO:0000259" key="2">
    <source>
        <dbReference type="PROSITE" id="PS50168"/>
    </source>
</evidence>
<sequence>MNIHAIHIYGYGKFVNQTFRLSPAANLHLIYGLNEAGKTTLMSFIESMLFGFPKTKRYEPKTGGIYGGMLEARHPELGNIRIERIAGKPERVNVFLEDGSTRSEDFLKQLLSNIDRRLYKAIYSFDVFGLQEIHKFNRDQIGRFLLFSSLFGSDAISKMDAGLTKRQEELFKPNGRKPELNQELEQLKRLSEELKKAKAREGDYHHILSGKKAVELSMKENEQLLKDLGHYISQIERAIEIHPLKEEERQLAAQLDAEGGALENAFPEAGLFELEKYESHLHPKMAQLKALEEKRCDLAKQAEALAPSEGHLQYEAQIEELLSEYPLYQSYIEKIMTLADQLKQTDERIQAGMARLKIASEAEILKADTTYEYEWRLQESVQAFLRLREQKRELDERFEQARTDLEEAEQAYADVANEVLPDDIRKQKEEALSRMAAAGGQSVKREELLGQLSVLKREQKVRAKKRKALAAGALLAAIAGSLGALFLQEWLPAVFIVPVSLLLLLFALKKPEPSSVAVFIQKQLEDAERSAEESGSELNTLREELWRDDQNRQLFIAKQAELRQKEADYERAIRKFEEWEKDMYPYQEQTDRYLKELNVSIDPSFLSDAYALIKDLKTEITKMREMKDERSRLQSKRTSFEERSSQLASLLHHPEGSVQELMFKLKSGLESEKEKLRKKQEADLSLKHTEEQIKELAREAEYFKSQIAALYKKAGADGRDTFIELAKRDQIRKELKTRLGRIKAELGKKDEKAIMLAANHALVDLEEKLAEAKEKKDRTDKLLKEEREKAAVLLAEQHRLEESGTVSELVHKVEMQKEQVALLAKKWASVKLVRQAVKNRIEDHKKVRLPKLLQTAESLLKPLTGGRYEKIYFSETDDSIMVLRRDGAVFHAHELSQATCEQLYLAIRFALALSHQKGIKLPFQLDDSFVHFDHERFKQVLDILKQLSGEDQQILYFTCHEHVRKAFCEEEVIQLSPLLKEMEK</sequence>